<comment type="caution">
    <text evidence="1">The sequence shown here is derived from an EMBL/GenBank/DDBJ whole genome shotgun (WGS) entry which is preliminary data.</text>
</comment>
<proteinExistence type="predicted"/>
<name>A0A0J9BZ53_9FIRM</name>
<evidence type="ECO:0000313" key="2">
    <source>
        <dbReference type="Proteomes" id="UP000037392"/>
    </source>
</evidence>
<dbReference type="OrthoDB" id="1973431at2"/>
<dbReference type="AlphaFoldDB" id="A0A0J9BZ53"/>
<protein>
    <submittedName>
        <fullName evidence="1">Uncharacterized protein</fullName>
    </submittedName>
</protein>
<dbReference type="EMBL" id="ADLK01000024">
    <property type="protein sequence ID" value="KMW18272.1"/>
    <property type="molecule type" value="Genomic_DNA"/>
</dbReference>
<reference evidence="1 2" key="1">
    <citation type="submission" date="2011-04" db="EMBL/GenBank/DDBJ databases">
        <title>The Genome Sequence of Clostridium citroniae WAL-19142.</title>
        <authorList>
            <consortium name="The Broad Institute Genome Sequencing Platform"/>
            <person name="Earl A."/>
            <person name="Ward D."/>
            <person name="Feldgarden M."/>
            <person name="Gevers D."/>
            <person name="Warren Y.A."/>
            <person name="Tyrrell K.L."/>
            <person name="Citron D.M."/>
            <person name="Goldstein E.J."/>
            <person name="Daigneault M."/>
            <person name="Allen-Vercoe E."/>
            <person name="Young S.K."/>
            <person name="Zeng Q."/>
            <person name="Gargeya S."/>
            <person name="Fitzgerald M."/>
            <person name="Haas B."/>
            <person name="Abouelleil A."/>
            <person name="Alvarado L."/>
            <person name="Arachchi H.M."/>
            <person name="Berlin A."/>
            <person name="Brown A."/>
            <person name="Chapman S.B."/>
            <person name="Chen Z."/>
            <person name="Dunbar C."/>
            <person name="Freedman E."/>
            <person name="Gearin G."/>
            <person name="Gellesch M."/>
            <person name="Goldberg J."/>
            <person name="Griggs A."/>
            <person name="Gujja S."/>
            <person name="Heilman E.R."/>
            <person name="Heiman D."/>
            <person name="Howarth C."/>
            <person name="Larson L."/>
            <person name="Lui A."/>
            <person name="MacDonald P.J."/>
            <person name="Mehta T."/>
            <person name="Montmayeur A."/>
            <person name="Murphy C."/>
            <person name="Neiman D."/>
            <person name="Pearson M."/>
            <person name="Priest M."/>
            <person name="Roberts A."/>
            <person name="Saif S."/>
            <person name="Shea T."/>
            <person name="Shenoy N."/>
            <person name="Sisk P."/>
            <person name="Stolte C."/>
            <person name="Sykes S."/>
            <person name="White J."/>
            <person name="Yandava C."/>
            <person name="Wortman J."/>
            <person name="Nusbaum C."/>
            <person name="Birren B."/>
        </authorList>
    </citation>
    <scope>NUCLEOTIDE SEQUENCE [LARGE SCALE GENOMIC DNA]</scope>
    <source>
        <strain evidence="1 2">WAL-19142</strain>
    </source>
</reference>
<dbReference type="RefSeq" id="WP_007858816.1">
    <property type="nucleotide sequence ID" value="NZ_KQ235879.1"/>
</dbReference>
<accession>A0A0J9BZ53</accession>
<dbReference type="GeneID" id="93162286"/>
<dbReference type="PATRIC" id="fig|742734.4.peg.3409"/>
<sequence>MIVKIRTKGMRLFLPVPVKFMGLAMRWMPERIMEDIRANIPEPYGGLVTKDHILMVLEECLDVIKESKGLEVIHVETGDGTYLSVKL</sequence>
<evidence type="ECO:0000313" key="1">
    <source>
        <dbReference type="EMBL" id="KMW18272.1"/>
    </source>
</evidence>
<gene>
    <name evidence="1" type="ORF">HMPREF9470_03182</name>
</gene>
<organism evidence="1 2">
    <name type="scientific">[Clostridium] citroniae WAL-19142</name>
    <dbReference type="NCBI Taxonomy" id="742734"/>
    <lineage>
        <taxon>Bacteria</taxon>
        <taxon>Bacillati</taxon>
        <taxon>Bacillota</taxon>
        <taxon>Clostridia</taxon>
        <taxon>Lachnospirales</taxon>
        <taxon>Lachnospiraceae</taxon>
        <taxon>Enterocloster</taxon>
    </lineage>
</organism>
<dbReference type="Proteomes" id="UP000037392">
    <property type="component" value="Unassembled WGS sequence"/>
</dbReference>